<reference evidence="1 2" key="1">
    <citation type="submission" date="2022-02" db="EMBL/GenBank/DDBJ databases">
        <authorList>
            <person name="Min J."/>
        </authorList>
    </citation>
    <scope>NUCLEOTIDE SEQUENCE [LARGE SCALE GENOMIC DNA]</scope>
    <source>
        <strain evidence="1 2">GR10-1</strain>
    </source>
</reference>
<keyword evidence="2" id="KW-1185">Reference proteome</keyword>
<sequence>MQFTGMMHQMCGWQQTKVFFTQKRNPFVFEKFGRYDSLAIQNKNLRCIVREKNGTIWIGSNIGLTRIETVNGQREYKTFKNNEQDQTSISSNVVTAINIDKFGNLWVGTQSKGLNLFNRNTERFVRFNKNSTNLSLVNDNIRTIKSDSAGNVWIGTQEGISKLNWQEKVIENYQNNPKNKHSLSQNSVHSIFIDKNNYVWVGTFLAALIW</sequence>
<dbReference type="EMBL" id="JAKWBL010000001">
    <property type="protein sequence ID" value="MCH5598316.1"/>
    <property type="molecule type" value="Genomic_DNA"/>
</dbReference>
<dbReference type="Gene3D" id="2.130.10.10">
    <property type="entry name" value="YVTN repeat-like/Quinoprotein amine dehydrogenase"/>
    <property type="match status" value="1"/>
</dbReference>
<dbReference type="InterPro" id="IPR011110">
    <property type="entry name" value="Reg_prop"/>
</dbReference>
<accession>A0ABS9SJ04</accession>
<evidence type="ECO:0000313" key="1">
    <source>
        <dbReference type="EMBL" id="MCH5598316.1"/>
    </source>
</evidence>
<dbReference type="SUPFAM" id="SSF63829">
    <property type="entry name" value="Calcium-dependent phosphotriesterase"/>
    <property type="match status" value="1"/>
</dbReference>
<gene>
    <name evidence="1" type="ORF">MKP09_10525</name>
</gene>
<dbReference type="RefSeq" id="WP_240828347.1">
    <property type="nucleotide sequence ID" value="NZ_JAKWBL010000001.1"/>
</dbReference>
<protein>
    <recommendedName>
        <fullName evidence="3">Hybrid sensor histidine kinase/response regulator</fullName>
    </recommendedName>
</protein>
<proteinExistence type="predicted"/>
<dbReference type="Proteomes" id="UP001202248">
    <property type="component" value="Unassembled WGS sequence"/>
</dbReference>
<comment type="caution">
    <text evidence="1">The sequence shown here is derived from an EMBL/GenBank/DDBJ whole genome shotgun (WGS) entry which is preliminary data.</text>
</comment>
<dbReference type="Pfam" id="PF07494">
    <property type="entry name" value="Reg_prop"/>
    <property type="match status" value="3"/>
</dbReference>
<organism evidence="1 2">
    <name type="scientific">Niabella ginsengisoli</name>
    <dbReference type="NCBI Taxonomy" id="522298"/>
    <lineage>
        <taxon>Bacteria</taxon>
        <taxon>Pseudomonadati</taxon>
        <taxon>Bacteroidota</taxon>
        <taxon>Chitinophagia</taxon>
        <taxon>Chitinophagales</taxon>
        <taxon>Chitinophagaceae</taxon>
        <taxon>Niabella</taxon>
    </lineage>
</organism>
<dbReference type="InterPro" id="IPR015943">
    <property type="entry name" value="WD40/YVTN_repeat-like_dom_sf"/>
</dbReference>
<name>A0ABS9SJ04_9BACT</name>
<evidence type="ECO:0008006" key="3">
    <source>
        <dbReference type="Google" id="ProtNLM"/>
    </source>
</evidence>
<evidence type="ECO:0000313" key="2">
    <source>
        <dbReference type="Proteomes" id="UP001202248"/>
    </source>
</evidence>